<protein>
    <recommendedName>
        <fullName evidence="2">Peptidase MA-like domain-containing protein</fullName>
    </recommendedName>
</protein>
<comment type="caution">
    <text evidence="3">The sequence shown here is derived from an EMBL/GenBank/DDBJ whole genome shotgun (WGS) entry which is preliminary data.</text>
</comment>
<name>A0A1F5VVQ1_9BACT</name>
<evidence type="ECO:0000313" key="3">
    <source>
        <dbReference type="EMBL" id="OGF67485.1"/>
    </source>
</evidence>
<dbReference type="InterPro" id="IPR019734">
    <property type="entry name" value="TPR_rpt"/>
</dbReference>
<dbReference type="InterPro" id="IPR011990">
    <property type="entry name" value="TPR-like_helical_dom_sf"/>
</dbReference>
<dbReference type="AlphaFoldDB" id="A0A1F5VVQ1"/>
<dbReference type="Pfam" id="PF13485">
    <property type="entry name" value="Peptidase_MA_2"/>
    <property type="match status" value="1"/>
</dbReference>
<dbReference type="SMART" id="SM00028">
    <property type="entry name" value="TPR"/>
    <property type="match status" value="2"/>
</dbReference>
<gene>
    <name evidence="3" type="ORF">A2Y62_16285</name>
</gene>
<dbReference type="SUPFAM" id="SSF48452">
    <property type="entry name" value="TPR-like"/>
    <property type="match status" value="1"/>
</dbReference>
<reference evidence="3 4" key="1">
    <citation type="journal article" date="2016" name="Nat. Commun.">
        <title>Thousands of microbial genomes shed light on interconnected biogeochemical processes in an aquifer system.</title>
        <authorList>
            <person name="Anantharaman K."/>
            <person name="Brown C.T."/>
            <person name="Hug L.A."/>
            <person name="Sharon I."/>
            <person name="Castelle C.J."/>
            <person name="Probst A.J."/>
            <person name="Thomas B.C."/>
            <person name="Singh A."/>
            <person name="Wilkins M.J."/>
            <person name="Karaoz U."/>
            <person name="Brodie E.L."/>
            <person name="Williams K.H."/>
            <person name="Hubbard S.S."/>
            <person name="Banfield J.F."/>
        </authorList>
    </citation>
    <scope>NUCLEOTIDE SEQUENCE [LARGE SCALE GENOMIC DNA]</scope>
</reference>
<evidence type="ECO:0000259" key="2">
    <source>
        <dbReference type="Pfam" id="PF13485"/>
    </source>
</evidence>
<dbReference type="InterPro" id="IPR039568">
    <property type="entry name" value="Peptidase_MA-like_dom"/>
</dbReference>
<dbReference type="Proteomes" id="UP000178943">
    <property type="component" value="Unassembled WGS sequence"/>
</dbReference>
<accession>A0A1F5VVQ1</accession>
<feature type="compositionally biased region" description="Polar residues" evidence="1">
    <location>
        <begin position="90"/>
        <end position="108"/>
    </location>
</feature>
<sequence>MFHYKKLFKISWMKKLIFSSLLSVILLLCTILIVNAHSVVLKSGGKIQCKEIIHQESSIICKFDESQIIIKMNKIKEIIINDQQELYQNSSSSEVPITESTSYNNYSSGDDDEEIKELEQNYQRYKSEKAKYALASAYSEKANEFYLSKNFQKALDYILKLDTLIPDDSIIKLKVAYCYYRLSDLFMSQQYAQASKKFNKSNADAYFLLGDINYDQNNLNDALYQWEQGLSIKNNPDYEQKLAQLRQELKISSNYLKTSTQHFKINFDGSTLQDSVTNPILNALEEHYKELTTTLNYYPSEPITVIFYANQDFKEFVNAPAWSGGFYDGKIRIPGKNIKISSNASTILKHELTHALVSKKTNLNAPAWLHEGLAEYFQAAKTSFSMNLVELPSIVTFPESFRDFDVEQAKLLYAKSLSFVSYLIQQYGMWKILLFLDELAGGKNTKDAFSAAYIEDLPDVEQKWTNYVIALH</sequence>
<evidence type="ECO:0000313" key="4">
    <source>
        <dbReference type="Proteomes" id="UP000178943"/>
    </source>
</evidence>
<evidence type="ECO:0000256" key="1">
    <source>
        <dbReference type="SAM" id="MobiDB-lite"/>
    </source>
</evidence>
<dbReference type="STRING" id="1817863.A2Y62_16285"/>
<dbReference type="Gene3D" id="1.25.40.10">
    <property type="entry name" value="Tetratricopeptide repeat domain"/>
    <property type="match status" value="1"/>
</dbReference>
<dbReference type="EMBL" id="MFGW01000048">
    <property type="protein sequence ID" value="OGF67485.1"/>
    <property type="molecule type" value="Genomic_DNA"/>
</dbReference>
<proteinExistence type="predicted"/>
<feature type="domain" description="Peptidase MA-like" evidence="2">
    <location>
        <begin position="299"/>
        <end position="469"/>
    </location>
</feature>
<feature type="region of interest" description="Disordered" evidence="1">
    <location>
        <begin position="90"/>
        <end position="111"/>
    </location>
</feature>
<organism evidence="3 4">
    <name type="scientific">Candidatus Fischerbacteria bacterium RBG_13_37_8</name>
    <dbReference type="NCBI Taxonomy" id="1817863"/>
    <lineage>
        <taxon>Bacteria</taxon>
        <taxon>Candidatus Fischeribacteriota</taxon>
    </lineage>
</organism>